<evidence type="ECO:0000313" key="1">
    <source>
        <dbReference type="EMBL" id="RGV33424.1"/>
    </source>
</evidence>
<gene>
    <name evidence="1" type="ORF">DWW18_11105</name>
</gene>
<proteinExistence type="predicted"/>
<dbReference type="EMBL" id="QRZA01000013">
    <property type="protein sequence ID" value="RGV33424.1"/>
    <property type="molecule type" value="Genomic_DNA"/>
</dbReference>
<organism evidence="1 2">
    <name type="scientific">Butyricimonas virosa</name>
    <dbReference type="NCBI Taxonomy" id="544645"/>
    <lineage>
        <taxon>Bacteria</taxon>
        <taxon>Pseudomonadati</taxon>
        <taxon>Bacteroidota</taxon>
        <taxon>Bacteroidia</taxon>
        <taxon>Bacteroidales</taxon>
        <taxon>Odoribacteraceae</taxon>
        <taxon>Butyricimonas</taxon>
    </lineage>
</organism>
<dbReference type="AlphaFoldDB" id="A0A412WZX6"/>
<protein>
    <submittedName>
        <fullName evidence="1">Uncharacterized protein</fullName>
    </submittedName>
</protein>
<dbReference type="Proteomes" id="UP000283589">
    <property type="component" value="Unassembled WGS sequence"/>
</dbReference>
<reference evidence="1 2" key="1">
    <citation type="submission" date="2018-08" db="EMBL/GenBank/DDBJ databases">
        <title>A genome reference for cultivated species of the human gut microbiota.</title>
        <authorList>
            <person name="Zou Y."/>
            <person name="Xue W."/>
            <person name="Luo G."/>
        </authorList>
    </citation>
    <scope>NUCLEOTIDE SEQUENCE [LARGE SCALE GENOMIC DNA]</scope>
    <source>
        <strain evidence="1 2">AF14-49</strain>
    </source>
</reference>
<name>A0A412WZX6_9BACT</name>
<accession>A0A412WZX6</accession>
<comment type="caution">
    <text evidence="1">The sequence shown here is derived from an EMBL/GenBank/DDBJ whole genome shotgun (WGS) entry which is preliminary data.</text>
</comment>
<evidence type="ECO:0000313" key="2">
    <source>
        <dbReference type="Proteomes" id="UP000283589"/>
    </source>
</evidence>
<sequence length="67" mass="7443">MKKKGGGSLAAVIPLLIDFALLTCPTSLFFQIANILHHTLKLQIQSYQKSILSKINARRMQDECSVV</sequence>